<sequence length="150" mass="17726">MNVILTHNQFNKNHIYFYEPIENTIMDNSKFIKLVYSTEDITVNGIYLLMNIIITSKENYFKKIKYNFDLNSNKELLSNLFRIEQEILMKYDTPKKTKKLNIYESLNTGSLKIYPSTDSHKSSNNFILKISGVWENEREYGLTFKILSVS</sequence>
<organism evidence="1">
    <name type="scientific">viral metagenome</name>
    <dbReference type="NCBI Taxonomy" id="1070528"/>
    <lineage>
        <taxon>unclassified sequences</taxon>
        <taxon>metagenomes</taxon>
        <taxon>organismal metagenomes</taxon>
    </lineage>
</organism>
<evidence type="ECO:0000313" key="1">
    <source>
        <dbReference type="EMBL" id="QHT08905.1"/>
    </source>
</evidence>
<protein>
    <submittedName>
        <fullName evidence="1">Uncharacterized protein</fullName>
    </submittedName>
</protein>
<dbReference type="AlphaFoldDB" id="A0A6C0CZM6"/>
<name>A0A6C0CZM6_9ZZZZ</name>
<accession>A0A6C0CZM6</accession>
<proteinExistence type="predicted"/>
<reference evidence="1" key="1">
    <citation type="journal article" date="2020" name="Nature">
        <title>Giant virus diversity and host interactions through global metagenomics.</title>
        <authorList>
            <person name="Schulz F."/>
            <person name="Roux S."/>
            <person name="Paez-Espino D."/>
            <person name="Jungbluth S."/>
            <person name="Walsh D.A."/>
            <person name="Denef V.J."/>
            <person name="McMahon K.D."/>
            <person name="Konstantinidis K.T."/>
            <person name="Eloe-Fadrosh E.A."/>
            <person name="Kyrpides N.C."/>
            <person name="Woyke T."/>
        </authorList>
    </citation>
    <scope>NUCLEOTIDE SEQUENCE</scope>
    <source>
        <strain evidence="1">GVMAG-M-3300023109-53</strain>
    </source>
</reference>
<dbReference type="EMBL" id="MN739503">
    <property type="protein sequence ID" value="QHT08905.1"/>
    <property type="molecule type" value="Genomic_DNA"/>
</dbReference>